<gene>
    <name evidence="2" type="ORF">ACFYQT_40295</name>
</gene>
<dbReference type="RefSeq" id="WP_389835635.1">
    <property type="nucleotide sequence ID" value="NZ_JBIAJP010000021.1"/>
</dbReference>
<dbReference type="Proteomes" id="UP001601422">
    <property type="component" value="Unassembled WGS sequence"/>
</dbReference>
<dbReference type="EMBL" id="JBIAJP010000021">
    <property type="protein sequence ID" value="MFF0009639.1"/>
    <property type="molecule type" value="Genomic_DNA"/>
</dbReference>
<accession>A0ABW6N8K8</accession>
<reference evidence="2 3" key="1">
    <citation type="submission" date="2024-10" db="EMBL/GenBank/DDBJ databases">
        <title>The Natural Products Discovery Center: Release of the First 8490 Sequenced Strains for Exploring Actinobacteria Biosynthetic Diversity.</title>
        <authorList>
            <person name="Kalkreuter E."/>
            <person name="Kautsar S.A."/>
            <person name="Yang D."/>
            <person name="Bader C.D."/>
            <person name="Teijaro C.N."/>
            <person name="Fluegel L."/>
            <person name="Davis C.M."/>
            <person name="Simpson J.R."/>
            <person name="Lauterbach L."/>
            <person name="Steele A.D."/>
            <person name="Gui C."/>
            <person name="Meng S."/>
            <person name="Li G."/>
            <person name="Viehrig K."/>
            <person name="Ye F."/>
            <person name="Su P."/>
            <person name="Kiefer A.F."/>
            <person name="Nichols A."/>
            <person name="Cepeda A.J."/>
            <person name="Yan W."/>
            <person name="Fan B."/>
            <person name="Jiang Y."/>
            <person name="Adhikari A."/>
            <person name="Zheng C.-J."/>
            <person name="Schuster L."/>
            <person name="Cowan T.M."/>
            <person name="Smanski M.J."/>
            <person name="Chevrette M.G."/>
            <person name="De Carvalho L.P.S."/>
            <person name="Shen B."/>
        </authorList>
    </citation>
    <scope>NUCLEOTIDE SEQUENCE [LARGE SCALE GENOMIC DNA]</scope>
    <source>
        <strain evidence="2 3">NPDC005497</strain>
    </source>
</reference>
<evidence type="ECO:0000313" key="2">
    <source>
        <dbReference type="EMBL" id="MFF0009639.1"/>
    </source>
</evidence>
<name>A0ABW6N8K8_9ACTN</name>
<feature type="region of interest" description="Disordered" evidence="1">
    <location>
        <begin position="138"/>
        <end position="194"/>
    </location>
</feature>
<sequence length="194" mass="21067">MTTTPDTSRETHHHFLTGLAQQGDYAHGFAKAGHQKEALEHVAAIEGLTAAYRAAVGAADAEDVHTYFGLSYANYLVLPRTMLQSMPEGWQVRFVAMLNQLHDAFEHVPQAPTYQVTAGKTLQLNEMTESQLHAAGIDVEGDGEDGPGPGTRYHRRSDGAELTGDDYGFVPGKDPVPHYNRGRTRVEPRLGGGA</sequence>
<organism evidence="2 3">
    <name type="scientific">Streptomyces tibetensis</name>
    <dbReference type="NCBI Taxonomy" id="2382123"/>
    <lineage>
        <taxon>Bacteria</taxon>
        <taxon>Bacillati</taxon>
        <taxon>Actinomycetota</taxon>
        <taxon>Actinomycetes</taxon>
        <taxon>Kitasatosporales</taxon>
        <taxon>Streptomycetaceae</taxon>
        <taxon>Streptomyces</taxon>
    </lineage>
</organism>
<comment type="caution">
    <text evidence="2">The sequence shown here is derived from an EMBL/GenBank/DDBJ whole genome shotgun (WGS) entry which is preliminary data.</text>
</comment>
<proteinExistence type="predicted"/>
<evidence type="ECO:0000256" key="1">
    <source>
        <dbReference type="SAM" id="MobiDB-lite"/>
    </source>
</evidence>
<protein>
    <submittedName>
        <fullName evidence="2">Uncharacterized protein</fullName>
    </submittedName>
</protein>
<evidence type="ECO:0000313" key="3">
    <source>
        <dbReference type="Proteomes" id="UP001601422"/>
    </source>
</evidence>
<keyword evidence="3" id="KW-1185">Reference proteome</keyword>